<evidence type="ECO:0000313" key="2">
    <source>
        <dbReference type="Proteomes" id="UP000789860"/>
    </source>
</evidence>
<sequence>MEDTTKVIQEIAQELKSEQESLPKKRRRATTTSEKLSKEIKPMSIRKRSSSRSSTSGSKTTSGEPWNAQEDKILIENMLRLIPSVPWAEFAKKFPNRNVKSLQNRWQYLKKRLHG</sequence>
<protein>
    <submittedName>
        <fullName evidence="1">3903_t:CDS:1</fullName>
    </submittedName>
</protein>
<reference evidence="1" key="1">
    <citation type="submission" date="2021-06" db="EMBL/GenBank/DDBJ databases">
        <authorList>
            <person name="Kallberg Y."/>
            <person name="Tangrot J."/>
            <person name="Rosling A."/>
        </authorList>
    </citation>
    <scope>NUCLEOTIDE SEQUENCE</scope>
    <source>
        <strain evidence="1">AU212A</strain>
    </source>
</reference>
<dbReference type="EMBL" id="CAJVPM010000031">
    <property type="protein sequence ID" value="CAG8434676.1"/>
    <property type="molecule type" value="Genomic_DNA"/>
</dbReference>
<accession>A0ACA9JU29</accession>
<name>A0ACA9JU29_9GLOM</name>
<dbReference type="Proteomes" id="UP000789860">
    <property type="component" value="Unassembled WGS sequence"/>
</dbReference>
<organism evidence="1 2">
    <name type="scientific">Scutellospora calospora</name>
    <dbReference type="NCBI Taxonomy" id="85575"/>
    <lineage>
        <taxon>Eukaryota</taxon>
        <taxon>Fungi</taxon>
        <taxon>Fungi incertae sedis</taxon>
        <taxon>Mucoromycota</taxon>
        <taxon>Glomeromycotina</taxon>
        <taxon>Glomeromycetes</taxon>
        <taxon>Diversisporales</taxon>
        <taxon>Gigasporaceae</taxon>
        <taxon>Scutellospora</taxon>
    </lineage>
</organism>
<keyword evidence="2" id="KW-1185">Reference proteome</keyword>
<comment type="caution">
    <text evidence="1">The sequence shown here is derived from an EMBL/GenBank/DDBJ whole genome shotgun (WGS) entry which is preliminary data.</text>
</comment>
<evidence type="ECO:0000313" key="1">
    <source>
        <dbReference type="EMBL" id="CAG8434676.1"/>
    </source>
</evidence>
<proteinExistence type="predicted"/>
<gene>
    <name evidence="1" type="ORF">SCALOS_LOCUS108</name>
</gene>